<dbReference type="EMBL" id="JADBEK010000001">
    <property type="protein sequence ID" value="MBE1586666.1"/>
    <property type="molecule type" value="Genomic_DNA"/>
</dbReference>
<evidence type="ECO:0000313" key="3">
    <source>
        <dbReference type="Proteomes" id="UP000633509"/>
    </source>
</evidence>
<reference evidence="2 3" key="1">
    <citation type="submission" date="2020-10" db="EMBL/GenBank/DDBJ databases">
        <title>Sequencing the genomes of 1000 actinobacteria strains.</title>
        <authorList>
            <person name="Klenk H.-P."/>
        </authorList>
    </citation>
    <scope>NUCLEOTIDE SEQUENCE [LARGE SCALE GENOMIC DNA]</scope>
    <source>
        <strain evidence="2 3">DSM 43173</strain>
    </source>
</reference>
<proteinExistence type="predicted"/>
<comment type="caution">
    <text evidence="2">The sequence shown here is derived from an EMBL/GenBank/DDBJ whole genome shotgun (WGS) entry which is preliminary data.</text>
</comment>
<dbReference type="Proteomes" id="UP000633509">
    <property type="component" value="Unassembled WGS sequence"/>
</dbReference>
<feature type="region of interest" description="Disordered" evidence="1">
    <location>
        <begin position="228"/>
        <end position="302"/>
    </location>
</feature>
<sequence>MTVSHGTTRVRGTWSSSWFSWPDGATRSAEGPGPVAQCSCSDRSRPDSAFPPALGGASDMCGHRWRAVLWSGVSSGAAAFLALDPERSNGEAGLALVRGTGEHVDEGDVADRTRQRVRAGFAVRVGEFLVQVPALEDFFVPGIGGLRGRAGRPGRARRRRGRWTRRWCNASRGHSLSSNDNRKLPIVSGVALPRRSDILVSTGQRLYGRVRRAVSLLPREYQAFLCHPPRESDAGTVRGRRSPAPGTASTAPRRALGHSTGGSMASRRRRSGSGSSLRDPSAPPTADGCCHSRRGPEPIFGV</sequence>
<evidence type="ECO:0000256" key="1">
    <source>
        <dbReference type="SAM" id="MobiDB-lite"/>
    </source>
</evidence>
<keyword evidence="3" id="KW-1185">Reference proteome</keyword>
<evidence type="ECO:0000313" key="2">
    <source>
        <dbReference type="EMBL" id="MBE1586666.1"/>
    </source>
</evidence>
<gene>
    <name evidence="2" type="ORF">H4W80_004924</name>
</gene>
<name>A0ABR9M193_9ACTN</name>
<accession>A0ABR9M193</accession>
<organism evidence="2 3">
    <name type="scientific">Nonomuraea angiospora</name>
    <dbReference type="NCBI Taxonomy" id="46172"/>
    <lineage>
        <taxon>Bacteria</taxon>
        <taxon>Bacillati</taxon>
        <taxon>Actinomycetota</taxon>
        <taxon>Actinomycetes</taxon>
        <taxon>Streptosporangiales</taxon>
        <taxon>Streptosporangiaceae</taxon>
        <taxon>Nonomuraea</taxon>
    </lineage>
</organism>
<feature type="region of interest" description="Disordered" evidence="1">
    <location>
        <begin position="21"/>
        <end position="42"/>
    </location>
</feature>
<protein>
    <submittedName>
        <fullName evidence="2">Uncharacterized protein</fullName>
    </submittedName>
</protein>